<dbReference type="AlphaFoldDB" id="A0AAE0R9C7"/>
<accession>A0AAE0R9C7</accession>
<gene>
    <name evidence="2" type="ORF">QTP70_001008</name>
</gene>
<dbReference type="Pfam" id="PF02023">
    <property type="entry name" value="SCAN"/>
    <property type="match status" value="1"/>
</dbReference>
<dbReference type="InterPro" id="IPR003309">
    <property type="entry name" value="SCAN_dom"/>
</dbReference>
<protein>
    <recommendedName>
        <fullName evidence="1">SCAN box domain-containing protein</fullName>
    </recommendedName>
</protein>
<dbReference type="EMBL" id="JAUCMX010000004">
    <property type="protein sequence ID" value="KAK3547920.1"/>
    <property type="molecule type" value="Genomic_DNA"/>
</dbReference>
<feature type="domain" description="SCAN box" evidence="1">
    <location>
        <begin position="29"/>
        <end position="91"/>
    </location>
</feature>
<evidence type="ECO:0000313" key="3">
    <source>
        <dbReference type="Proteomes" id="UP001274896"/>
    </source>
</evidence>
<dbReference type="InterPro" id="IPR038269">
    <property type="entry name" value="SCAN_sf"/>
</dbReference>
<dbReference type="SUPFAM" id="SSF47353">
    <property type="entry name" value="Retrovirus capsid dimerization domain-like"/>
    <property type="match status" value="1"/>
</dbReference>
<keyword evidence="3" id="KW-1185">Reference proteome</keyword>
<sequence length="106" mass="12155">MEEVRDYEQVKGEILARCGCSPVNAAGDFHRWRYDPGVNLQAQMDDLLRSCCGWLQPDQLSAQEVMEWVAMDWFLQALPAEERKAITVTPPPQEFLERLKCAVATR</sequence>
<dbReference type="Proteomes" id="UP001274896">
    <property type="component" value="Unassembled WGS sequence"/>
</dbReference>
<name>A0AAE0R9C7_9TELE</name>
<evidence type="ECO:0000259" key="1">
    <source>
        <dbReference type="PROSITE" id="PS50804"/>
    </source>
</evidence>
<reference evidence="2" key="1">
    <citation type="submission" date="2023-06" db="EMBL/GenBank/DDBJ databases">
        <title>Male Hemibagrus guttatus genome.</title>
        <authorList>
            <person name="Bian C."/>
        </authorList>
    </citation>
    <scope>NUCLEOTIDE SEQUENCE</scope>
    <source>
        <strain evidence="2">Male_cb2023</strain>
        <tissue evidence="2">Muscle</tissue>
    </source>
</reference>
<proteinExistence type="predicted"/>
<comment type="caution">
    <text evidence="2">The sequence shown here is derived from an EMBL/GenBank/DDBJ whole genome shotgun (WGS) entry which is preliminary data.</text>
</comment>
<dbReference type="PROSITE" id="PS50804">
    <property type="entry name" value="SCAN_BOX"/>
    <property type="match status" value="1"/>
</dbReference>
<dbReference type="Gene3D" id="1.10.4020.10">
    <property type="entry name" value="DNA breaking-rejoining enzymes"/>
    <property type="match status" value="1"/>
</dbReference>
<organism evidence="2 3">
    <name type="scientific">Hemibagrus guttatus</name>
    <dbReference type="NCBI Taxonomy" id="175788"/>
    <lineage>
        <taxon>Eukaryota</taxon>
        <taxon>Metazoa</taxon>
        <taxon>Chordata</taxon>
        <taxon>Craniata</taxon>
        <taxon>Vertebrata</taxon>
        <taxon>Euteleostomi</taxon>
        <taxon>Actinopterygii</taxon>
        <taxon>Neopterygii</taxon>
        <taxon>Teleostei</taxon>
        <taxon>Ostariophysi</taxon>
        <taxon>Siluriformes</taxon>
        <taxon>Bagridae</taxon>
        <taxon>Hemibagrus</taxon>
    </lineage>
</organism>
<evidence type="ECO:0000313" key="2">
    <source>
        <dbReference type="EMBL" id="KAK3547920.1"/>
    </source>
</evidence>